<sequence length="89" mass="10072">MKFALLSLILLPFVFVVGDDGDNYPAVRPGENKDCKENEEFVDCGRQCDPTCHNPDKDQVCGYICQIGCRCKEPLLRGKNQECLEKEKC</sequence>
<evidence type="ECO:0000313" key="5">
    <source>
        <dbReference type="EMBL" id="RWS24463.1"/>
    </source>
</evidence>
<keyword evidence="6" id="KW-1185">Reference proteome</keyword>
<evidence type="ECO:0000256" key="3">
    <source>
        <dbReference type="SAM" id="SignalP"/>
    </source>
</evidence>
<accession>A0A443SAA7</accession>
<dbReference type="CDD" id="cd19941">
    <property type="entry name" value="TIL"/>
    <property type="match status" value="1"/>
</dbReference>
<feature type="signal peptide" evidence="3">
    <location>
        <begin position="1"/>
        <end position="18"/>
    </location>
</feature>
<evidence type="ECO:0000259" key="4">
    <source>
        <dbReference type="Pfam" id="PF01826"/>
    </source>
</evidence>
<dbReference type="EMBL" id="NCKV01004853">
    <property type="protein sequence ID" value="RWS24463.1"/>
    <property type="molecule type" value="Genomic_DNA"/>
</dbReference>
<comment type="caution">
    <text evidence="5">The sequence shown here is derived from an EMBL/GenBank/DDBJ whole genome shotgun (WGS) entry which is preliminary data.</text>
</comment>
<dbReference type="PANTHER" id="PTHR23259">
    <property type="entry name" value="RIDDLE"/>
    <property type="match status" value="1"/>
</dbReference>
<keyword evidence="1" id="KW-0646">Protease inhibitor</keyword>
<keyword evidence="2" id="KW-1015">Disulfide bond</keyword>
<evidence type="ECO:0000256" key="1">
    <source>
        <dbReference type="ARBA" id="ARBA00022690"/>
    </source>
</evidence>
<protein>
    <submittedName>
        <fullName evidence="5">Allergen Api m 6-like protein</fullName>
    </submittedName>
</protein>
<reference evidence="5 6" key="1">
    <citation type="journal article" date="2018" name="Gigascience">
        <title>Genomes of trombidid mites reveal novel predicted allergens and laterally-transferred genes associated with secondary metabolism.</title>
        <authorList>
            <person name="Dong X."/>
            <person name="Chaisiri K."/>
            <person name="Xia D."/>
            <person name="Armstrong S.D."/>
            <person name="Fang Y."/>
            <person name="Donnelly M.J."/>
            <person name="Kadowaki T."/>
            <person name="McGarry J.W."/>
            <person name="Darby A.C."/>
            <person name="Makepeace B.L."/>
        </authorList>
    </citation>
    <scope>NUCLEOTIDE SEQUENCE [LARGE SCALE GENOMIC DNA]</scope>
    <source>
        <strain evidence="5">UoL-UT</strain>
    </source>
</reference>
<keyword evidence="3" id="KW-0732">Signal</keyword>
<feature type="domain" description="TIL" evidence="4">
    <location>
        <begin position="35"/>
        <end position="89"/>
    </location>
</feature>
<evidence type="ECO:0000313" key="6">
    <source>
        <dbReference type="Proteomes" id="UP000288716"/>
    </source>
</evidence>
<dbReference type="PANTHER" id="PTHR23259:SF70">
    <property type="entry name" value="ACCESSORY GLAND PROTEIN ACP62F-RELATED"/>
    <property type="match status" value="1"/>
</dbReference>
<dbReference type="Gene3D" id="2.10.25.10">
    <property type="entry name" value="Laminin"/>
    <property type="match status" value="1"/>
</dbReference>
<dbReference type="AlphaFoldDB" id="A0A443SAA7"/>
<dbReference type="SUPFAM" id="SSF57567">
    <property type="entry name" value="Serine protease inhibitors"/>
    <property type="match status" value="1"/>
</dbReference>
<proteinExistence type="predicted"/>
<evidence type="ECO:0000256" key="2">
    <source>
        <dbReference type="ARBA" id="ARBA00023157"/>
    </source>
</evidence>
<dbReference type="Pfam" id="PF01826">
    <property type="entry name" value="TIL"/>
    <property type="match status" value="1"/>
</dbReference>
<dbReference type="GO" id="GO:0030414">
    <property type="term" value="F:peptidase inhibitor activity"/>
    <property type="evidence" value="ECO:0007669"/>
    <property type="project" value="UniProtKB-KW"/>
</dbReference>
<organism evidence="5 6">
    <name type="scientific">Leptotrombidium deliense</name>
    <dbReference type="NCBI Taxonomy" id="299467"/>
    <lineage>
        <taxon>Eukaryota</taxon>
        <taxon>Metazoa</taxon>
        <taxon>Ecdysozoa</taxon>
        <taxon>Arthropoda</taxon>
        <taxon>Chelicerata</taxon>
        <taxon>Arachnida</taxon>
        <taxon>Acari</taxon>
        <taxon>Acariformes</taxon>
        <taxon>Trombidiformes</taxon>
        <taxon>Prostigmata</taxon>
        <taxon>Anystina</taxon>
        <taxon>Parasitengona</taxon>
        <taxon>Trombiculoidea</taxon>
        <taxon>Trombiculidae</taxon>
        <taxon>Leptotrombidium</taxon>
    </lineage>
</organism>
<dbReference type="OrthoDB" id="6781148at2759"/>
<name>A0A443SAA7_9ACAR</name>
<dbReference type="VEuPathDB" id="VectorBase:LDEU007577"/>
<feature type="chain" id="PRO_5019120203" evidence="3">
    <location>
        <begin position="19"/>
        <end position="89"/>
    </location>
</feature>
<gene>
    <name evidence="5" type="ORF">B4U80_10545</name>
</gene>
<dbReference type="InterPro" id="IPR036084">
    <property type="entry name" value="Ser_inhib-like_sf"/>
</dbReference>
<dbReference type="InterPro" id="IPR051368">
    <property type="entry name" value="SerProtInhib-TIL_Domain"/>
</dbReference>
<dbReference type="Proteomes" id="UP000288716">
    <property type="component" value="Unassembled WGS sequence"/>
</dbReference>
<dbReference type="InterPro" id="IPR002919">
    <property type="entry name" value="TIL_dom"/>
</dbReference>